<evidence type="ECO:0000313" key="3">
    <source>
        <dbReference type="Proteomes" id="UP001434883"/>
    </source>
</evidence>
<gene>
    <name evidence="2" type="ORF">XENOCAPTIV_007131</name>
</gene>
<feature type="coiled-coil region" evidence="1">
    <location>
        <begin position="147"/>
        <end position="174"/>
    </location>
</feature>
<keyword evidence="1" id="KW-0175">Coiled coil</keyword>
<sequence>MSEKPEIQCLMCKWTYLNIARHLKMAHRCVNQQERSILVKWATGHNNFCSCPCPVNGCKYKPGNHLERHIINTHPELSVSKQQEMLSRARTIQAMLLLGELWATMSTPSMVLDFDKRELDAPASQVVEQPTSSEDQVCFSVPCTDLLKSNKSELDKLDKIRVDLEARVAEQQHTITTYKRLVASLRRRLAPAGVDPTAHPVKRQD</sequence>
<dbReference type="EMBL" id="JAHRIN010060617">
    <property type="protein sequence ID" value="MEQ2212939.1"/>
    <property type="molecule type" value="Genomic_DNA"/>
</dbReference>
<keyword evidence="3" id="KW-1185">Reference proteome</keyword>
<reference evidence="2 3" key="1">
    <citation type="submission" date="2021-06" db="EMBL/GenBank/DDBJ databases">
        <authorList>
            <person name="Palmer J.M."/>
        </authorList>
    </citation>
    <scope>NUCLEOTIDE SEQUENCE [LARGE SCALE GENOMIC DNA]</scope>
    <source>
        <strain evidence="2 3">XC_2019</strain>
        <tissue evidence="2">Muscle</tissue>
    </source>
</reference>
<organism evidence="2 3">
    <name type="scientific">Xenoophorus captivus</name>
    <dbReference type="NCBI Taxonomy" id="1517983"/>
    <lineage>
        <taxon>Eukaryota</taxon>
        <taxon>Metazoa</taxon>
        <taxon>Chordata</taxon>
        <taxon>Craniata</taxon>
        <taxon>Vertebrata</taxon>
        <taxon>Euteleostomi</taxon>
        <taxon>Actinopterygii</taxon>
        <taxon>Neopterygii</taxon>
        <taxon>Teleostei</taxon>
        <taxon>Neoteleostei</taxon>
        <taxon>Acanthomorphata</taxon>
        <taxon>Ovalentaria</taxon>
        <taxon>Atherinomorphae</taxon>
        <taxon>Cyprinodontiformes</taxon>
        <taxon>Goodeidae</taxon>
        <taxon>Xenoophorus</taxon>
    </lineage>
</organism>
<evidence type="ECO:0000313" key="2">
    <source>
        <dbReference type="EMBL" id="MEQ2212939.1"/>
    </source>
</evidence>
<accession>A0ABV0RY44</accession>
<evidence type="ECO:0008006" key="4">
    <source>
        <dbReference type="Google" id="ProtNLM"/>
    </source>
</evidence>
<name>A0ABV0RY44_9TELE</name>
<protein>
    <recommendedName>
        <fullName evidence="4">C2H2-type domain-containing protein</fullName>
    </recommendedName>
</protein>
<comment type="caution">
    <text evidence="2">The sequence shown here is derived from an EMBL/GenBank/DDBJ whole genome shotgun (WGS) entry which is preliminary data.</text>
</comment>
<evidence type="ECO:0000256" key="1">
    <source>
        <dbReference type="SAM" id="Coils"/>
    </source>
</evidence>
<proteinExistence type="predicted"/>
<dbReference type="Proteomes" id="UP001434883">
    <property type="component" value="Unassembled WGS sequence"/>
</dbReference>